<feature type="region of interest" description="Disordered" evidence="1">
    <location>
        <begin position="1"/>
        <end position="58"/>
    </location>
</feature>
<feature type="compositionally biased region" description="Low complexity" evidence="1">
    <location>
        <begin position="43"/>
        <end position="57"/>
    </location>
</feature>
<keyword evidence="3" id="KW-1185">Reference proteome</keyword>
<proteinExistence type="predicted"/>
<sequence length="292" mass="33297">MEKEIIIYQEEGSSSVGEETGDCPIRRKPIVEVGTVAKEKSPEPSTSSSTSQSDLSSRALAGSKSANFFLKKDSIKLLQVDVFSPRASLSHNDYKAFVQDKLLLGKESHDLLEPTDISTEKWKHGAEGIKKVGLLIWDFLQWQRRVETSLRINKIQALLHPMKDSLKRSIMFDSSYHNMDLKFLLSKDSVKAILEVAKVERPLNNTIKGNQDNKNLKMYFLESRSKKIFWFLSGIINVQNYVVRYHSDKLVTAKIKSYVIITFHLTVFLSGHLQLPLGKYFIQGNCQKEENN</sequence>
<gene>
    <name evidence="2" type="ORF">LSAA_8182</name>
</gene>
<evidence type="ECO:0000256" key="1">
    <source>
        <dbReference type="SAM" id="MobiDB-lite"/>
    </source>
</evidence>
<dbReference type="EMBL" id="HG994582">
    <property type="protein sequence ID" value="CAF2890053.1"/>
    <property type="molecule type" value="Genomic_DNA"/>
</dbReference>
<evidence type="ECO:0000313" key="3">
    <source>
        <dbReference type="Proteomes" id="UP000675881"/>
    </source>
</evidence>
<accession>A0A7R8CPX8</accession>
<organism evidence="2 3">
    <name type="scientific">Lepeophtheirus salmonis</name>
    <name type="common">Salmon louse</name>
    <name type="synonym">Caligus salmonis</name>
    <dbReference type="NCBI Taxonomy" id="72036"/>
    <lineage>
        <taxon>Eukaryota</taxon>
        <taxon>Metazoa</taxon>
        <taxon>Ecdysozoa</taxon>
        <taxon>Arthropoda</taxon>
        <taxon>Crustacea</taxon>
        <taxon>Multicrustacea</taxon>
        <taxon>Hexanauplia</taxon>
        <taxon>Copepoda</taxon>
        <taxon>Siphonostomatoida</taxon>
        <taxon>Caligidae</taxon>
        <taxon>Lepeophtheirus</taxon>
    </lineage>
</organism>
<dbReference type="AlphaFoldDB" id="A0A7R8CPX8"/>
<protein>
    <submittedName>
        <fullName evidence="2">(salmon louse) hypothetical protein</fullName>
    </submittedName>
</protein>
<dbReference type="Proteomes" id="UP000675881">
    <property type="component" value="Chromosome 3"/>
</dbReference>
<name>A0A7R8CPX8_LEPSM</name>
<reference evidence="2" key="1">
    <citation type="submission" date="2021-02" db="EMBL/GenBank/DDBJ databases">
        <authorList>
            <person name="Bekaert M."/>
        </authorList>
    </citation>
    <scope>NUCLEOTIDE SEQUENCE</scope>
    <source>
        <strain evidence="2">IoA-00</strain>
    </source>
</reference>
<evidence type="ECO:0000313" key="2">
    <source>
        <dbReference type="EMBL" id="CAF2890053.1"/>
    </source>
</evidence>